<feature type="disulfide bond" evidence="10">
    <location>
        <begin position="1482"/>
        <end position="1494"/>
    </location>
</feature>
<dbReference type="CDD" id="cd00112">
    <property type="entry name" value="LDLa"/>
    <property type="match status" value="25"/>
</dbReference>
<reference evidence="13" key="1">
    <citation type="journal article" date="2012" name="PLoS Negl. Trop. Dis.">
        <title>A systematically improved high quality genome and transcriptome of the human blood fluke Schistosoma mansoni.</title>
        <authorList>
            <person name="Protasio A.V."/>
            <person name="Tsai I.J."/>
            <person name="Babbage A."/>
            <person name="Nichol S."/>
            <person name="Hunt M."/>
            <person name="Aslett M.A."/>
            <person name="De Silva N."/>
            <person name="Velarde G.S."/>
            <person name="Anderson T.J."/>
            <person name="Clark R.C."/>
            <person name="Davidson C."/>
            <person name="Dillon G.P."/>
            <person name="Holroyd N.E."/>
            <person name="LoVerde P.T."/>
            <person name="Lloyd C."/>
            <person name="McQuillan J."/>
            <person name="Oliveira G."/>
            <person name="Otto T.D."/>
            <person name="Parker-Manuel S.J."/>
            <person name="Quail M.A."/>
            <person name="Wilson R.A."/>
            <person name="Zerlotini A."/>
            <person name="Dunne D.W."/>
            <person name="Berriman M."/>
        </authorList>
    </citation>
    <scope>NUCLEOTIDE SEQUENCE [LARGE SCALE GENOMIC DNA]</scope>
    <source>
        <strain evidence="13">Puerto Rican</strain>
    </source>
</reference>
<feature type="disulfide bond" evidence="10">
    <location>
        <begin position="1406"/>
        <end position="1418"/>
    </location>
</feature>
<dbReference type="PANTHER" id="PTHR24270:SF62">
    <property type="entry name" value="LOW-DENSITY LIPOPROTEIN RECEPTOR-RELATED PROTEIN 2"/>
    <property type="match status" value="1"/>
</dbReference>
<feature type="disulfide bond" evidence="10">
    <location>
        <begin position="1083"/>
        <end position="1098"/>
    </location>
</feature>
<feature type="disulfide bond" evidence="10">
    <location>
        <begin position="1463"/>
        <end position="1478"/>
    </location>
</feature>
<evidence type="ECO:0000256" key="8">
    <source>
        <dbReference type="ARBA" id="ARBA00023157"/>
    </source>
</evidence>
<dbReference type="Pfam" id="PF13895">
    <property type="entry name" value="Ig_2"/>
    <property type="match status" value="1"/>
</dbReference>
<dbReference type="ExpressionAtlas" id="A0A5K4FGK9">
    <property type="expression patterns" value="differential"/>
</dbReference>
<dbReference type="Gene3D" id="2.60.40.10">
    <property type="entry name" value="Immunoglobulins"/>
    <property type="match status" value="4"/>
</dbReference>
<feature type="disulfide bond" evidence="10">
    <location>
        <begin position="1064"/>
        <end position="1076"/>
    </location>
</feature>
<dbReference type="SMART" id="SM00409">
    <property type="entry name" value="IG"/>
    <property type="match status" value="6"/>
</dbReference>
<dbReference type="Gene3D" id="2.40.128.620">
    <property type="match status" value="1"/>
</dbReference>
<feature type="disulfide bond" evidence="10">
    <location>
        <begin position="1261"/>
        <end position="1279"/>
    </location>
</feature>
<feature type="disulfide bond" evidence="10">
    <location>
        <begin position="1033"/>
        <end position="1051"/>
    </location>
</feature>
<dbReference type="InterPro" id="IPR003599">
    <property type="entry name" value="Ig_sub"/>
</dbReference>
<feature type="disulfide bond" evidence="10">
    <location>
        <begin position="1613"/>
        <end position="1625"/>
    </location>
</feature>
<evidence type="ECO:0000256" key="5">
    <source>
        <dbReference type="ARBA" id="ARBA00022737"/>
    </source>
</evidence>
<dbReference type="Pfam" id="PF13927">
    <property type="entry name" value="Ig_3"/>
    <property type="match status" value="2"/>
</dbReference>
<feature type="disulfide bond" evidence="10">
    <location>
        <begin position="1299"/>
        <end position="1317"/>
    </location>
</feature>
<dbReference type="PRINTS" id="PR00261">
    <property type="entry name" value="LDLRECEPTOR"/>
</dbReference>
<feature type="disulfide bond" evidence="10">
    <location>
        <begin position="931"/>
        <end position="946"/>
    </location>
</feature>
<dbReference type="WBParaSite" id="Smp_346610.3">
    <property type="protein sequence ID" value="Smp_346610.3"/>
    <property type="gene ID" value="Smp_346610"/>
</dbReference>
<feature type="disulfide bond" evidence="10">
    <location>
        <begin position="1387"/>
        <end position="1402"/>
    </location>
</feature>
<evidence type="ECO:0000256" key="6">
    <source>
        <dbReference type="ARBA" id="ARBA00022989"/>
    </source>
</evidence>
<dbReference type="PROSITE" id="PS50068">
    <property type="entry name" value="LDLRA_2"/>
    <property type="match status" value="26"/>
</dbReference>
<dbReference type="GO" id="GO:0005886">
    <property type="term" value="C:plasma membrane"/>
    <property type="evidence" value="ECO:0007669"/>
    <property type="project" value="TreeGrafter"/>
</dbReference>
<feature type="disulfide bond" evidence="10">
    <location>
        <begin position="667"/>
        <end position="679"/>
    </location>
</feature>
<feature type="disulfide bond" evidence="10">
    <location>
        <begin position="843"/>
        <end position="861"/>
    </location>
</feature>
<dbReference type="Gene3D" id="4.10.400.10">
    <property type="entry name" value="Low-density Lipoprotein Receptor"/>
    <property type="match status" value="26"/>
</dbReference>
<dbReference type="SMART" id="SM00192">
    <property type="entry name" value="LDLa"/>
    <property type="match status" value="27"/>
</dbReference>
<feature type="domain" description="Ig-like" evidence="12">
    <location>
        <begin position="106"/>
        <end position="190"/>
    </location>
</feature>
<feature type="domain" description="Ig-like" evidence="12">
    <location>
        <begin position="29"/>
        <end position="101"/>
    </location>
</feature>
<dbReference type="AlphaFoldDB" id="A0A5K4FGK9"/>
<evidence type="ECO:0000256" key="4">
    <source>
        <dbReference type="ARBA" id="ARBA00022729"/>
    </source>
</evidence>
<dbReference type="PROSITE" id="PS50835">
    <property type="entry name" value="IG_LIKE"/>
    <property type="match status" value="6"/>
</dbReference>
<comment type="caution">
    <text evidence="10">Lacks conserved residue(s) required for the propagation of feature annotation.</text>
</comment>
<feature type="disulfide bond" evidence="10">
    <location>
        <begin position="1235"/>
        <end position="1250"/>
    </location>
</feature>
<dbReference type="SUPFAM" id="SSF48726">
    <property type="entry name" value="Immunoglobulin"/>
    <property type="match status" value="4"/>
</dbReference>
<evidence type="ECO:0000313" key="13">
    <source>
        <dbReference type="Proteomes" id="UP000008854"/>
    </source>
</evidence>
<feature type="disulfide bond" evidence="10">
    <location>
        <begin position="1185"/>
        <end position="1203"/>
    </location>
</feature>
<dbReference type="InParanoid" id="A0A5K4FGK9"/>
<dbReference type="InterPro" id="IPR002172">
    <property type="entry name" value="LDrepeatLR_classA_rpt"/>
</dbReference>
<feature type="disulfide bond" evidence="10">
    <location>
        <begin position="2140"/>
        <end position="2152"/>
    </location>
</feature>
<feature type="disulfide bond" evidence="10">
    <location>
        <begin position="1071"/>
        <end position="1089"/>
    </location>
</feature>
<feature type="disulfide bond" evidence="10">
    <location>
        <begin position="2147"/>
        <end position="2165"/>
    </location>
</feature>
<feature type="disulfide bond" evidence="10">
    <location>
        <begin position="1216"/>
        <end position="1228"/>
    </location>
</feature>
<feature type="disulfide bond" evidence="10">
    <location>
        <begin position="995"/>
        <end position="1013"/>
    </location>
</feature>
<feature type="disulfide bond" evidence="10">
    <location>
        <begin position="1753"/>
        <end position="1771"/>
    </location>
</feature>
<feature type="disulfide bond" evidence="10">
    <location>
        <begin position="1451"/>
        <end position="1469"/>
    </location>
</feature>
<feature type="disulfide bond" evidence="10">
    <location>
        <begin position="1007"/>
        <end position="1022"/>
    </location>
</feature>
<feature type="disulfide bond" evidence="10">
    <location>
        <begin position="1746"/>
        <end position="1758"/>
    </location>
</feature>
<keyword evidence="7" id="KW-0472">Membrane</keyword>
<feature type="disulfide bond" evidence="10">
    <location>
        <begin position="1178"/>
        <end position="1190"/>
    </location>
</feature>
<feature type="disulfide bond" evidence="10">
    <location>
        <begin position="988"/>
        <end position="1000"/>
    </location>
</feature>
<keyword evidence="3" id="KW-0812">Transmembrane</keyword>
<evidence type="ECO:0000256" key="1">
    <source>
        <dbReference type="ARBA" id="ARBA00004167"/>
    </source>
</evidence>
<feature type="disulfide bond" evidence="10">
    <location>
        <begin position="1273"/>
        <end position="1288"/>
    </location>
</feature>
<evidence type="ECO:0000256" key="3">
    <source>
        <dbReference type="ARBA" id="ARBA00022692"/>
    </source>
</evidence>
<feature type="disulfide bond" evidence="10">
    <location>
        <begin position="674"/>
        <end position="692"/>
    </location>
</feature>
<evidence type="ECO:0000256" key="7">
    <source>
        <dbReference type="ARBA" id="ARBA00023136"/>
    </source>
</evidence>
<reference evidence="14" key="2">
    <citation type="submission" date="2019-11" db="UniProtKB">
        <authorList>
            <consortium name="WormBaseParasite"/>
        </authorList>
    </citation>
    <scope>IDENTIFICATION</scope>
    <source>
        <strain evidence="14">Puerto Rican</strain>
    </source>
</reference>
<feature type="signal peptide" evidence="11">
    <location>
        <begin position="1"/>
        <end position="21"/>
    </location>
</feature>
<dbReference type="Proteomes" id="UP000008854">
    <property type="component" value="Unassembled WGS sequence"/>
</dbReference>
<feature type="disulfide bond" evidence="10">
    <location>
        <begin position="1147"/>
        <end position="1165"/>
    </location>
</feature>
<sequence length="2371" mass="266084">MFGLYSATNFLCILFLLQTYSQRIQVIYEGQNVAFYCNATGGSKNDYIHYQWEVNNRDLIATDAYFHIRGIQKSDEGEYKCIATQYVNGTPIVATESTFISVRKADSIITQDVEEGILVRILCNVSSDEKPDGAGPFRYEWRNPNGTLVGTQWKLELGHIKVHESGIYVCRVSYEFDKRQMSTSSATKINVIPRAGVIFPGIRGNVLEVLETGDILQECQVVSAKPSQYNFQWFGPDGRLISNSAFLQRDYITRQRDEGIYRCVASPVEEGRLQVENSLIVTQHDFSENIALRFQITTLEEDLNIGGFTHRRIILVDSSKPNLTTRETFIYQWLDTEMNPILDSMGPDLRINFHSPSDFGRYSVRITGLNSGYQRDLSTYITLDGRNGEVEPTYSVVIREISGPLYLNARLELECSPRPPNSAARINWLGPDGMVVSDSSNIVFERFQPHHQGRYTCQILLPNQIILRQSVELVVSGTSTEIPEPDRHYTIRIIQSPTYFRYNDAVHLQCVVSPTPPLVSYEWFKDGVLIGRQADIRIERFSPDDVGRYQCVARLDSMVLTFNSTISIDDGTGVDLIMRPNIIYIPAFHPFEIECLSIRTGLSPIAIFGNGAPIESDNRFTITKPNEQRLIIKATDGLSSVYNGLRIRCMLPGLNYKEVTLYIMDICTASQSQCRTRQCIQTSLICDGKADCLDKSDEGSSFCNAGLTVIPTRIVVKPSEPFSLKCQTILPGTRMPHARFVYSGRDVESDPRFIIERSPGILLIKAPNGLSAEANDTRIECYFPDESPRTAIINVVPDRCGLGYFMCYDGSCIQQSQRCDGQTQCPDGSDEIKCVCQPPRILCSSGECITPEMRCDGIQHCRDGSDEIACPPRCRPGQYQCSSGECIEQQMRCDGRQDCRDASDETGCPPRCRPGQYQCSSGECIEQQMRCDGRQDCRDASDETGCPPRCRPGQYQCSSGECIEQQMRCDGRQDCRDASDETGCPPRCRPGQYQCSSGECIEQQMRCDGRQDCRDASDETGCPPRCRPGQYQCSSGECIEQQMRCDGRQDCRDASDETGCPPRCRPGQYQCSSGECIEQQMRCDGRQDCRDASDETGCPPRCRPGQYQCSSGECIEQQMRCDGRQDCRDASDETGCPPRCRPGQYQCSSGECIEQQMRCDGRQDCRDASDETGCPPRCRPGQYQCSSGECIEQQMRCDGRQDCRDASDETGCPPRCRPGQYQCSSGECIEQQMRCDGRQDCRDASDETGCPPRCRPGQYQCSSGECIEQQMRCDGRQDCRDASDETGCPPRCRPGQYQCSSGECIEQQMRCDGRQDCRDASDETGCPPRCRPGQYQCSSGECIEQQMRCDGRQDCRDASDETGCPPRCRPGQYQCSSGECIEQQMRCDGRQDCRDASDETGCPPRCRPGQYQCSSGECIEQQMRCDGRQDCRDASDETGCPPRCRPGQYQCSSGECIEQQMRCDGRQDCRDASDETGCPPRCRPGQYQCSSGECIEQQMRCDGRQDCRDASDETGCRERVNIRVVPDVIYTQPYERWKFECSVLGADVEPIVKFQDGRLVESDPNFRVTRIDPNTVSVEAIHGLTEKKERFSFICTFPGGPEEEIDVFVRRRCPHGQFMCKDGTCRSETDFCNGQVDCPDGSDERPPYCRQIIQVEIRPSIIHVQPYKPFEFECISHVPGIKPEARLSSGILVSQDPRFNVEYLSPNRLRVSAIYGLTDRDHPFQIHCIFPGLENRTTVIEIERPCPSGQFQCMDGRCLPFNLFCDGKSDCSDSSDESERYCAVNIRVTPGSIRVIPNQRFQFECSTSIPGVSPQVTFDERSVERDNRFVVTRPSLQTIVVTAPTGISDIGAHKFKCIVSVNIVKEVDVEIISECPPGQAKCRSGECLPRAVFCDGKYDCSDRSDEDPRSCVSTIIITPSTILTKPHESFQFECKSVMPGGEPQITLEGSPVENDPRFTIIRPSREHVIVRAESGIADPGKYSFTCTVVSAPSKTIVVQVESVCPPGYSKCKDGTCILSHQFCDGIAHCRDGSDEDKLRCPEVTADIRVHFTPGELRIQPGRAFRLECVTDRPGTSPVLQFIDGRPITSDQRFVVSRPSTERAIIDVPGGLDARDRQIIIECISPSGERKTSTIFIELGCQPGQRRCPSGQCIFVGQFCDGKPDCDDGFDERPENCEYCDPITKPCEIVNGISPREKTYELHWRCDGEDDCGNRFDEQNCLNDTRVPNKECGATHFRCGTAPYQYIPFAYWCDGGRDCRGGEDEADCSPPTIIQTQRQETHRVRPGGRLILECEASGVPPPMIIWRFNWRCLRDETRMRTQAVPSSLECKGSKSRLTIENFREGDDGIYNCEALTSKERAMSQDIFVFLSP</sequence>
<evidence type="ECO:0000256" key="9">
    <source>
        <dbReference type="ARBA" id="ARBA00023180"/>
    </source>
</evidence>
<keyword evidence="8 10" id="KW-1015">Disulfide bond</keyword>
<feature type="disulfide bond" evidence="10">
    <location>
        <begin position="912"/>
        <end position="924"/>
    </location>
</feature>
<feature type="chain" id="PRO_5024443742" evidence="11">
    <location>
        <begin position="22"/>
        <end position="2371"/>
    </location>
</feature>
<feature type="disulfide bond" evidence="10">
    <location>
        <begin position="1425"/>
        <end position="1440"/>
    </location>
</feature>
<evidence type="ECO:0000259" key="12">
    <source>
        <dbReference type="PROSITE" id="PS50835"/>
    </source>
</evidence>
<feature type="disulfide bond" evidence="10">
    <location>
        <begin position="919"/>
        <end position="937"/>
    </location>
</feature>
<feature type="domain" description="Ig-like" evidence="12">
    <location>
        <begin position="392"/>
        <end position="459"/>
    </location>
</feature>
<feature type="disulfide bond" evidence="10">
    <location>
        <begin position="881"/>
        <end position="899"/>
    </location>
</feature>
<keyword evidence="5" id="KW-0677">Repeat</keyword>
<dbReference type="PANTHER" id="PTHR24270">
    <property type="entry name" value="LOW-DENSITY LIPOPROTEIN RECEPTOR-RELATED"/>
    <property type="match status" value="1"/>
</dbReference>
<dbReference type="Pfam" id="PF00057">
    <property type="entry name" value="Ldl_recept_a"/>
    <property type="match status" value="26"/>
</dbReference>
<dbReference type="InterPro" id="IPR023415">
    <property type="entry name" value="LDLR_class-A_CS"/>
</dbReference>
<feature type="disulfide bond" evidence="10">
    <location>
        <begin position="1109"/>
        <end position="1127"/>
    </location>
</feature>
<feature type="disulfide bond" evidence="10">
    <location>
        <begin position="1349"/>
        <end position="1364"/>
    </location>
</feature>
<evidence type="ECO:0000256" key="10">
    <source>
        <dbReference type="PROSITE-ProRule" id="PRU00124"/>
    </source>
</evidence>
<feature type="disulfide bond" evidence="10">
    <location>
        <begin position="893"/>
        <end position="908"/>
    </location>
</feature>
<feature type="disulfide bond" evidence="10">
    <location>
        <begin position="1337"/>
        <end position="1355"/>
    </location>
</feature>
<dbReference type="GO" id="GO:0016192">
    <property type="term" value="P:vesicle-mediated transport"/>
    <property type="evidence" value="ECO:0007669"/>
    <property type="project" value="UniProtKB-ARBA"/>
</dbReference>
<feature type="disulfide bond" evidence="10">
    <location>
        <begin position="1140"/>
        <end position="1152"/>
    </location>
</feature>
<feature type="disulfide bond" evidence="10">
    <location>
        <begin position="1620"/>
        <end position="1638"/>
    </location>
</feature>
<proteinExistence type="predicted"/>
<feature type="disulfide bond" evidence="10">
    <location>
        <begin position="1045"/>
        <end position="1060"/>
    </location>
</feature>
<dbReference type="SMART" id="SM00408">
    <property type="entry name" value="IGc2"/>
    <property type="match status" value="5"/>
</dbReference>
<feature type="disulfide bond" evidence="10">
    <location>
        <begin position="1197"/>
        <end position="1212"/>
    </location>
</feature>
<feature type="disulfide bond" evidence="10">
    <location>
        <begin position="2004"/>
        <end position="2016"/>
    </location>
</feature>
<evidence type="ECO:0000313" key="14">
    <source>
        <dbReference type="WBParaSite" id="Smp_346610.3"/>
    </source>
</evidence>
<feature type="disulfide bond" evidence="10">
    <location>
        <begin position="1501"/>
        <end position="1516"/>
    </location>
</feature>
<feature type="disulfide bond" evidence="10">
    <location>
        <begin position="800"/>
        <end position="812"/>
    </location>
</feature>
<feature type="disulfide bond" evidence="10">
    <location>
        <begin position="1121"/>
        <end position="1136"/>
    </location>
</feature>
<feature type="disulfide bond" evidence="10">
    <location>
        <begin position="1375"/>
        <end position="1393"/>
    </location>
</feature>
<organism evidence="13 14">
    <name type="scientific">Schistosoma mansoni</name>
    <name type="common">Blood fluke</name>
    <dbReference type="NCBI Taxonomy" id="6183"/>
    <lineage>
        <taxon>Eukaryota</taxon>
        <taxon>Metazoa</taxon>
        <taxon>Spiralia</taxon>
        <taxon>Lophotrochozoa</taxon>
        <taxon>Platyhelminthes</taxon>
        <taxon>Trematoda</taxon>
        <taxon>Digenea</taxon>
        <taxon>Strigeidida</taxon>
        <taxon>Schistosomatoidea</taxon>
        <taxon>Schistosomatidae</taxon>
        <taxon>Schistosoma</taxon>
    </lineage>
</organism>
<feature type="disulfide bond" evidence="10">
    <location>
        <begin position="2252"/>
        <end position="2267"/>
    </location>
</feature>
<feature type="disulfide bond" evidence="10">
    <location>
        <begin position="1882"/>
        <end position="1900"/>
    </location>
</feature>
<feature type="disulfide bond" evidence="10">
    <location>
        <begin position="1292"/>
        <end position="1304"/>
    </location>
</feature>
<feature type="disulfide bond" evidence="10">
    <location>
        <begin position="2011"/>
        <end position="2029"/>
    </location>
</feature>
<name>A0A5K4FGK9_SCHMA</name>
<keyword evidence="6" id="KW-1133">Transmembrane helix</keyword>
<feature type="domain" description="Ig-like" evidence="12">
    <location>
        <begin position="193"/>
        <end position="274"/>
    </location>
</feature>
<feature type="disulfide bond" evidence="10">
    <location>
        <begin position="1311"/>
        <end position="1326"/>
    </location>
</feature>
<feature type="disulfide bond" evidence="10">
    <location>
        <begin position="1444"/>
        <end position="1456"/>
    </location>
</feature>
<feature type="disulfide bond" evidence="10">
    <location>
        <begin position="836"/>
        <end position="848"/>
    </location>
</feature>
<protein>
    <submittedName>
        <fullName evidence="14">Basement membrane-specific heparan sulfate proteoglycan core protein</fullName>
    </submittedName>
</protein>
<dbReference type="InterPro" id="IPR036055">
    <property type="entry name" value="LDL_receptor-like_sf"/>
</dbReference>
<feature type="disulfide bond" evidence="10">
    <location>
        <begin position="1413"/>
        <end position="1431"/>
    </location>
</feature>
<feature type="disulfide bond" evidence="10">
    <location>
        <begin position="819"/>
        <end position="834"/>
    </location>
</feature>
<feature type="disulfide bond" evidence="10">
    <location>
        <begin position="1026"/>
        <end position="1038"/>
    </location>
</feature>
<feature type="disulfide bond" evidence="10">
    <location>
        <begin position="855"/>
        <end position="870"/>
    </location>
</feature>
<feature type="disulfide bond" evidence="10">
    <location>
        <begin position="1223"/>
        <end position="1241"/>
    </location>
</feature>
<keyword evidence="4 11" id="KW-0732">Signal</keyword>
<feature type="disulfide bond" evidence="10">
    <location>
        <begin position="1489"/>
        <end position="1507"/>
    </location>
</feature>
<dbReference type="CDD" id="cd00096">
    <property type="entry name" value="Ig"/>
    <property type="match status" value="2"/>
</dbReference>
<accession>A0A5K4FGK9</accession>
<dbReference type="InterPro" id="IPR003598">
    <property type="entry name" value="Ig_sub2"/>
</dbReference>
<dbReference type="FunFam" id="4.10.400.10:FF:000034">
    <property type="entry name" value="Low-density lipoprotein receptor-related protein 2"/>
    <property type="match status" value="16"/>
</dbReference>
<feature type="disulfide bond" evidence="10">
    <location>
        <begin position="1102"/>
        <end position="1114"/>
    </location>
</feature>
<dbReference type="InterPro" id="IPR013783">
    <property type="entry name" value="Ig-like_fold"/>
</dbReference>
<feature type="disulfide bond" evidence="10">
    <location>
        <begin position="1330"/>
        <end position="1342"/>
    </location>
</feature>
<dbReference type="SUPFAM" id="SSF57424">
    <property type="entry name" value="LDL receptor-like module"/>
    <property type="match status" value="26"/>
</dbReference>
<dbReference type="InterPro" id="IPR007110">
    <property type="entry name" value="Ig-like_dom"/>
</dbReference>
<feature type="domain" description="Ig-like" evidence="12">
    <location>
        <begin position="485"/>
        <end position="567"/>
    </location>
</feature>
<feature type="disulfide bond" evidence="10">
    <location>
        <begin position="1254"/>
        <end position="1266"/>
    </location>
</feature>
<dbReference type="InterPro" id="IPR036179">
    <property type="entry name" value="Ig-like_dom_sf"/>
</dbReference>
<feature type="domain" description="Ig-like" evidence="12">
    <location>
        <begin position="2270"/>
        <end position="2362"/>
    </location>
</feature>
<keyword evidence="13" id="KW-1185">Reference proteome</keyword>
<feature type="disulfide bond" evidence="10">
    <location>
        <begin position="1368"/>
        <end position="1380"/>
    </location>
</feature>
<feature type="disulfide bond" evidence="10">
    <location>
        <begin position="950"/>
        <end position="962"/>
    </location>
</feature>
<feature type="disulfide bond" evidence="10">
    <location>
        <begin position="1159"/>
        <end position="1174"/>
    </location>
</feature>
<dbReference type="InterPro" id="IPR050685">
    <property type="entry name" value="LDLR"/>
</dbReference>
<dbReference type="GO" id="GO:0012505">
    <property type="term" value="C:endomembrane system"/>
    <property type="evidence" value="ECO:0007669"/>
    <property type="project" value="UniProtKB-SubCell"/>
</dbReference>
<feature type="disulfide bond" evidence="10">
    <location>
        <begin position="957"/>
        <end position="975"/>
    </location>
</feature>
<comment type="subcellular location">
    <subcellularLocation>
        <location evidence="2">Endomembrane system</location>
    </subcellularLocation>
    <subcellularLocation>
        <location evidence="1">Membrane</location>
        <topology evidence="1">Single-pass membrane protein</topology>
    </subcellularLocation>
</comment>
<dbReference type="PROSITE" id="PS01209">
    <property type="entry name" value="LDLRA_1"/>
    <property type="match status" value="20"/>
</dbReference>
<feature type="disulfide bond" evidence="10">
    <location>
        <begin position="874"/>
        <end position="886"/>
    </location>
</feature>
<feature type="disulfide bond" evidence="10">
    <location>
        <begin position="969"/>
        <end position="984"/>
    </location>
</feature>
<feature type="disulfide bond" evidence="10">
    <location>
        <begin position="1875"/>
        <end position="1887"/>
    </location>
</feature>
<feature type="disulfide bond" evidence="10">
    <location>
        <begin position="807"/>
        <end position="825"/>
    </location>
</feature>
<keyword evidence="9" id="KW-0325">Glycoprotein</keyword>
<evidence type="ECO:0000256" key="2">
    <source>
        <dbReference type="ARBA" id="ARBA00004308"/>
    </source>
</evidence>
<evidence type="ECO:0000256" key="11">
    <source>
        <dbReference type="SAM" id="SignalP"/>
    </source>
</evidence>